<evidence type="ECO:0000313" key="3">
    <source>
        <dbReference type="Proteomes" id="UP001161247"/>
    </source>
</evidence>
<proteinExistence type="inferred from homology"/>
<dbReference type="InterPro" id="IPR050317">
    <property type="entry name" value="Plant_Fungal_Acyltransferase"/>
</dbReference>
<dbReference type="PANTHER" id="PTHR31642:SF299">
    <property type="entry name" value="OS02G0653400 PROTEIN"/>
    <property type="match status" value="1"/>
</dbReference>
<evidence type="ECO:0000256" key="1">
    <source>
        <dbReference type="ARBA" id="ARBA00009861"/>
    </source>
</evidence>
<dbReference type="AlphaFoldDB" id="A0AAV1CJV2"/>
<sequence length="382" mass="42466">MASLDAFHSPFGSKLQIEAMQTVMPTKPTDPRQSIQVCLDENPCSGGILKRCFNIVMCYNKPNSGDETSVSSGSVVAGWIKESLGKALSEQPLLAGRLRPKQHDDRKGEMEIVSNDSGVRMIEARYPMTLAEFLDIKEKKETEEAELVFWEDLDKEQNPQFSPLFYVQVTDFSCGGYSVGISCSLLLNDPFAMITFLKRWTDTHIEMVSRADAPKIPIFYRPNLRQKQNIHSSALPFGTNTKPSSGQSVIFNISSEVLDLESDIHKKFADIYIDEAEQKLGQKTGPNLKVSLLLKEGTKSAKDVKVRNFTKDTLIQKPSVIISGSKNWDDLGVNDICFQEGNKPASVSCWINSVPDEALVMIVPSVEKYASVMKVVITLPVC</sequence>
<dbReference type="GO" id="GO:0016747">
    <property type="term" value="F:acyltransferase activity, transferring groups other than amino-acyl groups"/>
    <property type="evidence" value="ECO:0007669"/>
    <property type="project" value="TreeGrafter"/>
</dbReference>
<keyword evidence="3" id="KW-1185">Reference proteome</keyword>
<organism evidence="2 3">
    <name type="scientific">Oldenlandia corymbosa var. corymbosa</name>
    <dbReference type="NCBI Taxonomy" id="529605"/>
    <lineage>
        <taxon>Eukaryota</taxon>
        <taxon>Viridiplantae</taxon>
        <taxon>Streptophyta</taxon>
        <taxon>Embryophyta</taxon>
        <taxon>Tracheophyta</taxon>
        <taxon>Spermatophyta</taxon>
        <taxon>Magnoliopsida</taxon>
        <taxon>eudicotyledons</taxon>
        <taxon>Gunneridae</taxon>
        <taxon>Pentapetalae</taxon>
        <taxon>asterids</taxon>
        <taxon>lamiids</taxon>
        <taxon>Gentianales</taxon>
        <taxon>Rubiaceae</taxon>
        <taxon>Rubioideae</taxon>
        <taxon>Spermacoceae</taxon>
        <taxon>Hedyotis-Oldenlandia complex</taxon>
        <taxon>Oldenlandia</taxon>
    </lineage>
</organism>
<dbReference type="Proteomes" id="UP001161247">
    <property type="component" value="Chromosome 2"/>
</dbReference>
<dbReference type="Pfam" id="PF02458">
    <property type="entry name" value="Transferase"/>
    <property type="match status" value="1"/>
</dbReference>
<name>A0AAV1CJV2_OLDCO</name>
<accession>A0AAV1CJV2</accession>
<comment type="similarity">
    <text evidence="1">Belongs to the plant acyltransferase family.</text>
</comment>
<dbReference type="Gene3D" id="3.30.559.10">
    <property type="entry name" value="Chloramphenicol acetyltransferase-like domain"/>
    <property type="match status" value="1"/>
</dbReference>
<dbReference type="PANTHER" id="PTHR31642">
    <property type="entry name" value="TRICHOTHECENE 3-O-ACETYLTRANSFERASE"/>
    <property type="match status" value="1"/>
</dbReference>
<protein>
    <submittedName>
        <fullName evidence="2">OLC1v1031655C2</fullName>
    </submittedName>
</protein>
<dbReference type="EMBL" id="OX459119">
    <property type="protein sequence ID" value="CAI9095660.1"/>
    <property type="molecule type" value="Genomic_DNA"/>
</dbReference>
<dbReference type="InterPro" id="IPR023213">
    <property type="entry name" value="CAT-like_dom_sf"/>
</dbReference>
<reference evidence="2" key="1">
    <citation type="submission" date="2023-03" db="EMBL/GenBank/DDBJ databases">
        <authorList>
            <person name="Julca I."/>
        </authorList>
    </citation>
    <scope>NUCLEOTIDE SEQUENCE</scope>
</reference>
<gene>
    <name evidence="2" type="ORF">OLC1_LOCUS6580</name>
</gene>
<evidence type="ECO:0000313" key="2">
    <source>
        <dbReference type="EMBL" id="CAI9095660.1"/>
    </source>
</evidence>